<evidence type="ECO:0000313" key="1">
    <source>
        <dbReference type="EMBL" id="SPF35676.1"/>
    </source>
</evidence>
<dbReference type="EMBL" id="OMOD01000049">
    <property type="protein sequence ID" value="SPF35676.1"/>
    <property type="molecule type" value="Genomic_DNA"/>
</dbReference>
<evidence type="ECO:0000313" key="2">
    <source>
        <dbReference type="Proteomes" id="UP000238701"/>
    </source>
</evidence>
<dbReference type="OrthoDB" id="3078287at2"/>
<gene>
    <name evidence="1" type="ORF">SBA1_1420015</name>
</gene>
<dbReference type="AlphaFoldDB" id="A0A2U3K7R4"/>
<proteinExistence type="predicted"/>
<dbReference type="Proteomes" id="UP000238701">
    <property type="component" value="Unassembled WGS sequence"/>
</dbReference>
<name>A0A2U3K7R4_9BACT</name>
<protein>
    <submittedName>
        <fullName evidence="1">Uncharacterized protein</fullName>
    </submittedName>
</protein>
<accession>A0A2U3K7R4</accession>
<organism evidence="1 2">
    <name type="scientific">Candidatus Sulfotelmatobacter kueseliae</name>
    <dbReference type="NCBI Taxonomy" id="2042962"/>
    <lineage>
        <taxon>Bacteria</taxon>
        <taxon>Pseudomonadati</taxon>
        <taxon>Acidobacteriota</taxon>
        <taxon>Terriglobia</taxon>
        <taxon>Terriglobales</taxon>
        <taxon>Candidatus Korobacteraceae</taxon>
        <taxon>Candidatus Sulfotelmatobacter</taxon>
    </lineage>
</organism>
<sequence length="215" mass="24974">MEFHLLYSGSLHSERHAQERSEKHAIRKSFHNQLKRLWQVNSLLKRMAEIEGRIEYAENLPAPPEQAPELAESEAIPKGLARMSKNWNRNSFDFLPLVTAKLCLRCRLEILFLRPEERNYIRQGGDLDRRLITLFDAMRIPEQAQDLPPGAGPENHEYPFFCLLQDDELISEVEIKAAPLLVLPEKKLLEAHDVYLQINVCLNTTRPNTYSWVFG</sequence>
<reference evidence="2" key="1">
    <citation type="submission" date="2018-02" db="EMBL/GenBank/DDBJ databases">
        <authorList>
            <person name="Hausmann B."/>
        </authorList>
    </citation>
    <scope>NUCLEOTIDE SEQUENCE [LARGE SCALE GENOMIC DNA]</scope>
    <source>
        <strain evidence="2">Peat soil MAG SbA1</strain>
    </source>
</reference>